<dbReference type="RefSeq" id="WP_151144884.1">
    <property type="nucleotide sequence ID" value="NZ_WAGX01000005.1"/>
</dbReference>
<reference evidence="2 3" key="2">
    <citation type="submission" date="2020-02" db="EMBL/GenBank/DDBJ databases">
        <title>Candidatus Galacturonibacter soehngenii shows hetero-acetogenic catabolism of galacturonic acid but lacks a canonical carbon monoxide dehydrogenase/acetyl-CoA synthase complex.</title>
        <authorList>
            <person name="Diender M."/>
            <person name="Stouten G.R."/>
            <person name="Petersen J.F."/>
            <person name="Nielsen P.H."/>
            <person name="Dueholm M.S."/>
            <person name="Pronk J.T."/>
            <person name="Van Loosdrecht M.C.M."/>
        </authorList>
    </citation>
    <scope>NUCLEOTIDE SEQUENCE [LARGE SCALE GENOMIC DNA]</scope>
    <source>
        <strain evidence="2">GalUA</strain>
    </source>
</reference>
<keyword evidence="3" id="KW-1185">Reference proteome</keyword>
<evidence type="ECO:0000313" key="2">
    <source>
        <dbReference type="EMBL" id="KAB1438075.1"/>
    </source>
</evidence>
<reference evidence="2 3" key="1">
    <citation type="submission" date="2019-09" db="EMBL/GenBank/DDBJ databases">
        <authorList>
            <person name="Valk L.C."/>
        </authorList>
    </citation>
    <scope>NUCLEOTIDE SEQUENCE [LARGE SCALE GENOMIC DNA]</scope>
    <source>
        <strain evidence="2">GalUA</strain>
    </source>
</reference>
<proteinExistence type="predicted"/>
<organism evidence="2 3">
    <name type="scientific">Candidatus Galacturonatibacter soehngenii</name>
    <dbReference type="NCBI Taxonomy" id="2307010"/>
    <lineage>
        <taxon>Bacteria</taxon>
        <taxon>Bacillati</taxon>
        <taxon>Bacillota</taxon>
        <taxon>Clostridia</taxon>
        <taxon>Lachnospirales</taxon>
        <taxon>Lachnospiraceae</taxon>
        <taxon>Candidatus Galacturonatibacter</taxon>
    </lineage>
</organism>
<dbReference type="Proteomes" id="UP000461768">
    <property type="component" value="Unassembled WGS sequence"/>
</dbReference>
<sequence length="84" mass="9310">MENHGPNSTVPNKSKFNNNFDIKKGINKALTSQDSKVTPSTNGRKLIEYTYKNAIGKNSNGKPVNTIRVVVDKFGNVITAYPRK</sequence>
<feature type="region of interest" description="Disordered" evidence="1">
    <location>
        <begin position="1"/>
        <end position="20"/>
    </location>
</feature>
<dbReference type="AlphaFoldDB" id="A0A7V7UBS3"/>
<evidence type="ECO:0000313" key="3">
    <source>
        <dbReference type="Proteomes" id="UP000461768"/>
    </source>
</evidence>
<evidence type="ECO:0008006" key="4">
    <source>
        <dbReference type="Google" id="ProtNLM"/>
    </source>
</evidence>
<evidence type="ECO:0000256" key="1">
    <source>
        <dbReference type="SAM" id="MobiDB-lite"/>
    </source>
</evidence>
<accession>A0A7V7UBS3</accession>
<protein>
    <recommendedName>
        <fullName evidence="4">Bacterial EndoU nuclease domain-containing protein</fullName>
    </recommendedName>
</protein>
<dbReference type="EMBL" id="WAGX01000005">
    <property type="protein sequence ID" value="KAB1438075.1"/>
    <property type="molecule type" value="Genomic_DNA"/>
</dbReference>
<name>A0A7V7UBS3_9FIRM</name>
<comment type="caution">
    <text evidence="2">The sequence shown here is derived from an EMBL/GenBank/DDBJ whole genome shotgun (WGS) entry which is preliminary data.</text>
</comment>
<gene>
    <name evidence="2" type="ORF">F7O84_10980</name>
</gene>